<accession>A0A4U6TEV0</accession>
<keyword evidence="1" id="KW-0812">Transmembrane</keyword>
<reference evidence="2" key="1">
    <citation type="submission" date="2019-03" db="EMBL/GenBank/DDBJ databases">
        <title>WGS assembly of Setaria viridis.</title>
        <authorList>
            <person name="Huang P."/>
            <person name="Jenkins J."/>
            <person name="Grimwood J."/>
            <person name="Barry K."/>
            <person name="Healey A."/>
            <person name="Mamidi S."/>
            <person name="Sreedasyam A."/>
            <person name="Shu S."/>
            <person name="Feldman M."/>
            <person name="Wu J."/>
            <person name="Yu Y."/>
            <person name="Chen C."/>
            <person name="Johnson J."/>
            <person name="Rokhsar D."/>
            <person name="Baxter I."/>
            <person name="Schmutz J."/>
            <person name="Brutnell T."/>
            <person name="Kellogg E."/>
        </authorList>
    </citation>
    <scope>NUCLEOTIDE SEQUENCE [LARGE SCALE GENOMIC DNA]</scope>
</reference>
<protein>
    <submittedName>
        <fullName evidence="2">Uncharacterized protein</fullName>
    </submittedName>
</protein>
<feature type="transmembrane region" description="Helical" evidence="1">
    <location>
        <begin position="16"/>
        <end position="35"/>
    </location>
</feature>
<evidence type="ECO:0000313" key="3">
    <source>
        <dbReference type="Proteomes" id="UP000298652"/>
    </source>
</evidence>
<evidence type="ECO:0000256" key="1">
    <source>
        <dbReference type="SAM" id="Phobius"/>
    </source>
</evidence>
<keyword evidence="1" id="KW-1133">Transmembrane helix</keyword>
<organism evidence="2 3">
    <name type="scientific">Setaria viridis</name>
    <name type="common">Green bristlegrass</name>
    <name type="synonym">Setaria italica subsp. viridis</name>
    <dbReference type="NCBI Taxonomy" id="4556"/>
    <lineage>
        <taxon>Eukaryota</taxon>
        <taxon>Viridiplantae</taxon>
        <taxon>Streptophyta</taxon>
        <taxon>Embryophyta</taxon>
        <taxon>Tracheophyta</taxon>
        <taxon>Spermatophyta</taxon>
        <taxon>Magnoliopsida</taxon>
        <taxon>Liliopsida</taxon>
        <taxon>Poales</taxon>
        <taxon>Poaceae</taxon>
        <taxon>PACMAD clade</taxon>
        <taxon>Panicoideae</taxon>
        <taxon>Panicodae</taxon>
        <taxon>Paniceae</taxon>
        <taxon>Cenchrinae</taxon>
        <taxon>Setaria</taxon>
    </lineage>
</organism>
<evidence type="ECO:0000313" key="2">
    <source>
        <dbReference type="EMBL" id="TKV99088.1"/>
    </source>
</evidence>
<keyword evidence="1" id="KW-0472">Membrane</keyword>
<keyword evidence="3" id="KW-1185">Reference proteome</keyword>
<dbReference type="EMBL" id="CM016559">
    <property type="protein sequence ID" value="TKV99088.1"/>
    <property type="molecule type" value="Genomic_DNA"/>
</dbReference>
<dbReference type="AlphaFoldDB" id="A0A4U6TEV0"/>
<dbReference type="Gramene" id="TKV99088">
    <property type="protein sequence ID" value="TKV99088"/>
    <property type="gene ID" value="SEVIR_8G016276v2"/>
</dbReference>
<sequence>MERLGTGAGVAPSPRAIGSGILCLCGLCCCVMAYCKANCYIEGKLSDGSYVKGYESVRDNVVQAVCVCLLCKS</sequence>
<gene>
    <name evidence="2" type="ORF">SEVIR_8G016276v2</name>
</gene>
<dbReference type="Proteomes" id="UP000298652">
    <property type="component" value="Chromosome 8"/>
</dbReference>
<proteinExistence type="predicted"/>
<name>A0A4U6TEV0_SETVI</name>